<evidence type="ECO:0000313" key="1">
    <source>
        <dbReference type="EMBL" id="JAD21661.1"/>
    </source>
</evidence>
<protein>
    <submittedName>
        <fullName evidence="1">Uncharacterized protein</fullName>
    </submittedName>
</protein>
<proteinExistence type="predicted"/>
<dbReference type="AlphaFoldDB" id="A0A0A8Y6H6"/>
<reference evidence="1" key="1">
    <citation type="submission" date="2014-09" db="EMBL/GenBank/DDBJ databases">
        <authorList>
            <person name="Magalhaes I.L.F."/>
            <person name="Oliveira U."/>
            <person name="Santos F.R."/>
            <person name="Vidigal T.H.D.A."/>
            <person name="Brescovit A.D."/>
            <person name="Santos A.J."/>
        </authorList>
    </citation>
    <scope>NUCLEOTIDE SEQUENCE</scope>
    <source>
        <tissue evidence="1">Shoot tissue taken approximately 20 cm above the soil surface</tissue>
    </source>
</reference>
<reference evidence="1" key="2">
    <citation type="journal article" date="2015" name="Data Brief">
        <title>Shoot transcriptome of the giant reed, Arundo donax.</title>
        <authorList>
            <person name="Barrero R.A."/>
            <person name="Guerrero F.D."/>
            <person name="Moolhuijzen P."/>
            <person name="Goolsby J.A."/>
            <person name="Tidwell J."/>
            <person name="Bellgard S.E."/>
            <person name="Bellgard M.I."/>
        </authorList>
    </citation>
    <scope>NUCLEOTIDE SEQUENCE</scope>
    <source>
        <tissue evidence="1">Shoot tissue taken approximately 20 cm above the soil surface</tissue>
    </source>
</reference>
<name>A0A0A8Y6H6_ARUDO</name>
<sequence length="36" mass="4002">MSWLRHMIADFYALLSKDNSLGGIPVFQVSLPPPSL</sequence>
<organism evidence="1">
    <name type="scientific">Arundo donax</name>
    <name type="common">Giant reed</name>
    <name type="synonym">Donax arundinaceus</name>
    <dbReference type="NCBI Taxonomy" id="35708"/>
    <lineage>
        <taxon>Eukaryota</taxon>
        <taxon>Viridiplantae</taxon>
        <taxon>Streptophyta</taxon>
        <taxon>Embryophyta</taxon>
        <taxon>Tracheophyta</taxon>
        <taxon>Spermatophyta</taxon>
        <taxon>Magnoliopsida</taxon>
        <taxon>Liliopsida</taxon>
        <taxon>Poales</taxon>
        <taxon>Poaceae</taxon>
        <taxon>PACMAD clade</taxon>
        <taxon>Arundinoideae</taxon>
        <taxon>Arundineae</taxon>
        <taxon>Arundo</taxon>
    </lineage>
</organism>
<dbReference type="EMBL" id="GBRH01276234">
    <property type="protein sequence ID" value="JAD21661.1"/>
    <property type="molecule type" value="Transcribed_RNA"/>
</dbReference>
<accession>A0A0A8Y6H6</accession>